<dbReference type="Proteomes" id="UP000797356">
    <property type="component" value="Chromosome 4"/>
</dbReference>
<reference evidence="2" key="1">
    <citation type="journal article" date="2017" name="Gigascience">
        <title>The genome draft of coconut (Cocos nucifera).</title>
        <authorList>
            <person name="Xiao Y."/>
            <person name="Xu P."/>
            <person name="Fan H."/>
            <person name="Baudouin L."/>
            <person name="Xia W."/>
            <person name="Bocs S."/>
            <person name="Xu J."/>
            <person name="Li Q."/>
            <person name="Guo A."/>
            <person name="Zhou L."/>
            <person name="Li J."/>
            <person name="Wu Y."/>
            <person name="Ma Z."/>
            <person name="Armero A."/>
            <person name="Issali A.E."/>
            <person name="Liu N."/>
            <person name="Peng M."/>
            <person name="Yang Y."/>
        </authorList>
    </citation>
    <scope>NUCLEOTIDE SEQUENCE</scope>
    <source>
        <tissue evidence="2">Spear leaf of Hainan Tall coconut</tissue>
    </source>
</reference>
<gene>
    <name evidence="2" type="ORF">COCNU_04G000390</name>
</gene>
<evidence type="ECO:0000313" key="2">
    <source>
        <dbReference type="EMBL" id="KAG1337733.1"/>
    </source>
</evidence>
<comment type="caution">
    <text evidence="2">The sequence shown here is derived from an EMBL/GenBank/DDBJ whole genome shotgun (WGS) entry which is preliminary data.</text>
</comment>
<accession>A0A8K0I4B8</accession>
<sequence length="308" mass="34498">MVGGRQSRVTMTSDPPNPYLPLRRKIHLRVPLRPMRLDFSTRWGKPRLNWNSNKFDLLGDKEAFEELLGMKVSKLSQLVMDQSLFDSGISLFFPRMSLSTNEVRSLKTSGVAAPPRSGALVIHVLPISALPSPTSFLMPGGHRDSTRANCPPQKEPTTQLRLGLTAALRRPSLSTASIMASVRQSRPLKGPRVPLIDPPSTSVNRIDLAKASKRDILTLGKDLLYAVMPQHDLHARRRDMGSDEILNQGFSYLLDSAFFFRLYAEHIGWLAKNKKSLEEALQSMKDYQKAVEEKVAKEEKASKGLKKQ</sequence>
<proteinExistence type="predicted"/>
<name>A0A8K0I4B8_COCNU</name>
<protein>
    <submittedName>
        <fullName evidence="2">Uncharacterized protein</fullName>
    </submittedName>
</protein>
<feature type="coiled-coil region" evidence="1">
    <location>
        <begin position="270"/>
        <end position="308"/>
    </location>
</feature>
<dbReference type="AlphaFoldDB" id="A0A8K0I4B8"/>
<keyword evidence="1" id="KW-0175">Coiled coil</keyword>
<keyword evidence="3" id="KW-1185">Reference proteome</keyword>
<evidence type="ECO:0000313" key="3">
    <source>
        <dbReference type="Proteomes" id="UP000797356"/>
    </source>
</evidence>
<organism evidence="2 3">
    <name type="scientific">Cocos nucifera</name>
    <name type="common">Coconut palm</name>
    <dbReference type="NCBI Taxonomy" id="13894"/>
    <lineage>
        <taxon>Eukaryota</taxon>
        <taxon>Viridiplantae</taxon>
        <taxon>Streptophyta</taxon>
        <taxon>Embryophyta</taxon>
        <taxon>Tracheophyta</taxon>
        <taxon>Spermatophyta</taxon>
        <taxon>Magnoliopsida</taxon>
        <taxon>Liliopsida</taxon>
        <taxon>Arecaceae</taxon>
        <taxon>Arecoideae</taxon>
        <taxon>Cocoseae</taxon>
        <taxon>Attaleinae</taxon>
        <taxon>Cocos</taxon>
    </lineage>
</organism>
<evidence type="ECO:0000256" key="1">
    <source>
        <dbReference type="SAM" id="Coils"/>
    </source>
</evidence>
<dbReference type="EMBL" id="CM017875">
    <property type="protein sequence ID" value="KAG1337733.1"/>
    <property type="molecule type" value="Genomic_DNA"/>
</dbReference>
<reference evidence="2" key="2">
    <citation type="submission" date="2019-07" db="EMBL/GenBank/DDBJ databases">
        <authorList>
            <person name="Yang Y."/>
            <person name="Bocs S."/>
            <person name="Baudouin L."/>
        </authorList>
    </citation>
    <scope>NUCLEOTIDE SEQUENCE</scope>
    <source>
        <tissue evidence="2">Spear leaf of Hainan Tall coconut</tissue>
    </source>
</reference>